<dbReference type="PANTHER" id="PTHR45138">
    <property type="entry name" value="REGULATORY COMPONENTS OF SENSORY TRANSDUCTION SYSTEM"/>
    <property type="match status" value="1"/>
</dbReference>
<dbReference type="CDD" id="cd12912">
    <property type="entry name" value="PDC2_MCP_like"/>
    <property type="match status" value="1"/>
</dbReference>
<comment type="caution">
    <text evidence="8">The sequence shown here is derived from an EMBL/GenBank/DDBJ whole genome shotgun (WGS) entry which is preliminary data.</text>
</comment>
<dbReference type="SUPFAM" id="SSF55073">
    <property type="entry name" value="Nucleotide cyclase"/>
    <property type="match status" value="1"/>
</dbReference>
<keyword evidence="4 6" id="KW-1133">Transmembrane helix</keyword>
<dbReference type="GO" id="GO:0043709">
    <property type="term" value="P:cell adhesion involved in single-species biofilm formation"/>
    <property type="evidence" value="ECO:0007669"/>
    <property type="project" value="TreeGrafter"/>
</dbReference>
<dbReference type="NCBIfam" id="TIGR00254">
    <property type="entry name" value="GGDEF"/>
    <property type="match status" value="1"/>
</dbReference>
<evidence type="ECO:0000256" key="6">
    <source>
        <dbReference type="SAM" id="Phobius"/>
    </source>
</evidence>
<dbReference type="Pfam" id="PF00990">
    <property type="entry name" value="GGDEF"/>
    <property type="match status" value="1"/>
</dbReference>
<dbReference type="InterPro" id="IPR050469">
    <property type="entry name" value="Diguanylate_Cyclase"/>
</dbReference>
<name>A0A850EX58_9BACL</name>
<proteinExistence type="predicted"/>
<evidence type="ECO:0000256" key="5">
    <source>
        <dbReference type="ARBA" id="ARBA00023136"/>
    </source>
</evidence>
<feature type="transmembrane region" description="Helical" evidence="6">
    <location>
        <begin position="20"/>
        <end position="41"/>
    </location>
</feature>
<dbReference type="FunFam" id="3.30.70.270:FF:000001">
    <property type="entry name" value="Diguanylate cyclase domain protein"/>
    <property type="match status" value="1"/>
</dbReference>
<dbReference type="InterPro" id="IPR043128">
    <property type="entry name" value="Rev_trsase/Diguanyl_cyclase"/>
</dbReference>
<dbReference type="GO" id="GO:1902201">
    <property type="term" value="P:negative regulation of bacterial-type flagellum-dependent cell motility"/>
    <property type="evidence" value="ECO:0007669"/>
    <property type="project" value="TreeGrafter"/>
</dbReference>
<dbReference type="Proteomes" id="UP000564806">
    <property type="component" value="Unassembled WGS sequence"/>
</dbReference>
<protein>
    <submittedName>
        <fullName evidence="8">GGDEF domain-containing protein</fullName>
    </submittedName>
</protein>
<dbReference type="Gene3D" id="3.30.70.270">
    <property type="match status" value="1"/>
</dbReference>
<dbReference type="InterPro" id="IPR000160">
    <property type="entry name" value="GGDEF_dom"/>
</dbReference>
<dbReference type="InterPro" id="IPR029151">
    <property type="entry name" value="Sensor-like_sf"/>
</dbReference>
<accession>A0A850EX58</accession>
<feature type="domain" description="GGDEF" evidence="7">
    <location>
        <begin position="400"/>
        <end position="530"/>
    </location>
</feature>
<evidence type="ECO:0000256" key="2">
    <source>
        <dbReference type="ARBA" id="ARBA00022475"/>
    </source>
</evidence>
<keyword evidence="2" id="KW-1003">Cell membrane</keyword>
<dbReference type="GO" id="GO:0052621">
    <property type="term" value="F:diguanylate cyclase activity"/>
    <property type="evidence" value="ECO:0007669"/>
    <property type="project" value="TreeGrafter"/>
</dbReference>
<dbReference type="InterPro" id="IPR033479">
    <property type="entry name" value="dCache_1"/>
</dbReference>
<feature type="transmembrane region" description="Helical" evidence="6">
    <location>
        <begin position="295"/>
        <end position="314"/>
    </location>
</feature>
<dbReference type="GO" id="GO:0005886">
    <property type="term" value="C:plasma membrane"/>
    <property type="evidence" value="ECO:0007669"/>
    <property type="project" value="UniProtKB-SubCell"/>
</dbReference>
<dbReference type="CDD" id="cd18773">
    <property type="entry name" value="PDC1_HK_sensor"/>
    <property type="match status" value="1"/>
</dbReference>
<dbReference type="SUPFAM" id="SSF103190">
    <property type="entry name" value="Sensory domain-like"/>
    <property type="match status" value="2"/>
</dbReference>
<evidence type="ECO:0000313" key="9">
    <source>
        <dbReference type="Proteomes" id="UP000564806"/>
    </source>
</evidence>
<dbReference type="PANTHER" id="PTHR45138:SF9">
    <property type="entry name" value="DIGUANYLATE CYCLASE DGCM-RELATED"/>
    <property type="match status" value="1"/>
</dbReference>
<dbReference type="Gene3D" id="3.30.450.20">
    <property type="entry name" value="PAS domain"/>
    <property type="match status" value="1"/>
</dbReference>
<gene>
    <name evidence="8" type="ORF">HPT30_27515</name>
</gene>
<dbReference type="Pfam" id="PF02743">
    <property type="entry name" value="dCache_1"/>
    <property type="match status" value="1"/>
</dbReference>
<dbReference type="AlphaFoldDB" id="A0A850EX58"/>
<evidence type="ECO:0000256" key="3">
    <source>
        <dbReference type="ARBA" id="ARBA00022692"/>
    </source>
</evidence>
<keyword evidence="5 6" id="KW-0472">Membrane</keyword>
<keyword evidence="3 6" id="KW-0812">Transmembrane</keyword>
<dbReference type="InterPro" id="IPR029787">
    <property type="entry name" value="Nucleotide_cyclase"/>
</dbReference>
<dbReference type="EMBL" id="JABWCS010000221">
    <property type="protein sequence ID" value="NUU64104.1"/>
    <property type="molecule type" value="Genomic_DNA"/>
</dbReference>
<sequence length="535" mass="59360">MPLHQEAHLGRRQKIGLTALLIGLVTMVFVLTSAILLIASYQSEKESLTETTLNLNYANASRMSQTAESLFQSMLSTLDFSAHNLMSADGPTEDLYNHYLELMRQSSSYFNSIALVNENGMIRNVSPESLGTAGLLYTSKPVLDALAAKKTYISQPYITKNTAKMTMFISEPLFDSEGRYQGMLGGTVYLEDKNIFSMIFENNERDETGSYYYIVDSKGHLLYHPDKTRIGEDISTNKAVVELMKGHSGEQEVMNTGGVKMLAGYANVPTSGWGVVVVSPVEVIHKQIIGHMEKIFWYTLLPFVLLLAVVIIVARRLASPFVYLANLVSKVGKGKMEIPAARSHWNREADLLTKTLFTALTVMQKQTDQLTRHAMTDALTGLANRRALELIMEEWIAERTPFSLIVMDVDKFKFVNDTYGHLTGDEVLKRVATVLAASVRPGDICSRYGGEEFIILLANTRVEDAYIVAERFRLALAASEAPTVTPITVSQGIAQYPTHGQSSEMLLRNADQALYYAKNTGRNKTIISGSESEQA</sequence>
<organism evidence="8 9">
    <name type="scientific">Paenibacillus agri</name>
    <dbReference type="NCBI Taxonomy" id="2744309"/>
    <lineage>
        <taxon>Bacteria</taxon>
        <taxon>Bacillati</taxon>
        <taxon>Bacillota</taxon>
        <taxon>Bacilli</taxon>
        <taxon>Bacillales</taxon>
        <taxon>Paenibacillaceae</taxon>
        <taxon>Paenibacillus</taxon>
    </lineage>
</organism>
<evidence type="ECO:0000259" key="7">
    <source>
        <dbReference type="PROSITE" id="PS50887"/>
    </source>
</evidence>
<reference evidence="8" key="1">
    <citation type="submission" date="2020-06" db="EMBL/GenBank/DDBJ databases">
        <title>Paenibacillus sp. nov., isolated from soil.</title>
        <authorList>
            <person name="Seo Y.L."/>
        </authorList>
    </citation>
    <scope>NUCLEOTIDE SEQUENCE [LARGE SCALE GENOMIC DNA]</scope>
    <source>
        <strain evidence="8">JW14</strain>
    </source>
</reference>
<keyword evidence="9" id="KW-1185">Reference proteome</keyword>
<dbReference type="SMART" id="SM00267">
    <property type="entry name" value="GGDEF"/>
    <property type="match status" value="1"/>
</dbReference>
<comment type="subcellular location">
    <subcellularLocation>
        <location evidence="1">Cell membrane</location>
        <topology evidence="1">Multi-pass membrane protein</topology>
    </subcellularLocation>
</comment>
<evidence type="ECO:0000256" key="4">
    <source>
        <dbReference type="ARBA" id="ARBA00022989"/>
    </source>
</evidence>
<dbReference type="PROSITE" id="PS50887">
    <property type="entry name" value="GGDEF"/>
    <property type="match status" value="1"/>
</dbReference>
<dbReference type="RefSeq" id="WP_175374458.1">
    <property type="nucleotide sequence ID" value="NZ_JABWCS010000221.1"/>
</dbReference>
<dbReference type="CDD" id="cd01949">
    <property type="entry name" value="GGDEF"/>
    <property type="match status" value="1"/>
</dbReference>
<evidence type="ECO:0000313" key="8">
    <source>
        <dbReference type="EMBL" id="NUU64104.1"/>
    </source>
</evidence>
<evidence type="ECO:0000256" key="1">
    <source>
        <dbReference type="ARBA" id="ARBA00004651"/>
    </source>
</evidence>